<evidence type="ECO:0000313" key="1">
    <source>
        <dbReference type="EMBL" id="EJK60795.1"/>
    </source>
</evidence>
<reference evidence="1 2" key="1">
    <citation type="journal article" date="2012" name="Genome Biol.">
        <title>Genome and low-iron response of an oceanic diatom adapted to chronic iron limitation.</title>
        <authorList>
            <person name="Lommer M."/>
            <person name="Specht M."/>
            <person name="Roy A.S."/>
            <person name="Kraemer L."/>
            <person name="Andreson R."/>
            <person name="Gutowska M.A."/>
            <person name="Wolf J."/>
            <person name="Bergner S.V."/>
            <person name="Schilhabel M.B."/>
            <person name="Klostermeier U.C."/>
            <person name="Beiko R.G."/>
            <person name="Rosenstiel P."/>
            <person name="Hippler M."/>
            <person name="Laroche J."/>
        </authorList>
    </citation>
    <scope>NUCLEOTIDE SEQUENCE [LARGE SCALE GENOMIC DNA]</scope>
    <source>
        <strain evidence="1 2">CCMP1005</strain>
    </source>
</reference>
<comment type="caution">
    <text evidence="1">The sequence shown here is derived from an EMBL/GenBank/DDBJ whole genome shotgun (WGS) entry which is preliminary data.</text>
</comment>
<keyword evidence="2" id="KW-1185">Reference proteome</keyword>
<organism evidence="1 2">
    <name type="scientific">Thalassiosira oceanica</name>
    <name type="common">Marine diatom</name>
    <dbReference type="NCBI Taxonomy" id="159749"/>
    <lineage>
        <taxon>Eukaryota</taxon>
        <taxon>Sar</taxon>
        <taxon>Stramenopiles</taxon>
        <taxon>Ochrophyta</taxon>
        <taxon>Bacillariophyta</taxon>
        <taxon>Coscinodiscophyceae</taxon>
        <taxon>Thalassiosirophycidae</taxon>
        <taxon>Thalassiosirales</taxon>
        <taxon>Thalassiosiraceae</taxon>
        <taxon>Thalassiosira</taxon>
    </lineage>
</organism>
<gene>
    <name evidence="1" type="ORF">THAOC_18796</name>
</gene>
<dbReference type="AlphaFoldDB" id="K0S6C9"/>
<dbReference type="Proteomes" id="UP000266841">
    <property type="component" value="Unassembled WGS sequence"/>
</dbReference>
<protein>
    <submittedName>
        <fullName evidence="1">Uncharacterized protein</fullName>
    </submittedName>
</protein>
<dbReference type="EMBL" id="AGNL01020683">
    <property type="protein sequence ID" value="EJK60795.1"/>
    <property type="molecule type" value="Genomic_DNA"/>
</dbReference>
<proteinExistence type="predicted"/>
<name>K0S6C9_THAOC</name>
<accession>K0S6C9</accession>
<evidence type="ECO:0000313" key="2">
    <source>
        <dbReference type="Proteomes" id="UP000266841"/>
    </source>
</evidence>
<sequence length="113" mass="12566">MVASVKVKRSPTSSSVLARIEIPPEEEAIVRSGDFTGEEPLWPFAAPKTFDFLCDMNLAQHTAPEETLRPPLLPCVKKRVSPEQPTTVVRAQRYRYGNASRSGDLSRLRGSLK</sequence>